<dbReference type="Gene3D" id="2.30.110.10">
    <property type="entry name" value="Electron Transport, Fmn-binding Protein, Chain A"/>
    <property type="match status" value="1"/>
</dbReference>
<dbReference type="RefSeq" id="WP_146411327.1">
    <property type="nucleotide sequence ID" value="NZ_SJPZ01000001.1"/>
</dbReference>
<evidence type="ECO:0008006" key="5">
    <source>
        <dbReference type="Google" id="ProtNLM"/>
    </source>
</evidence>
<organism evidence="3 4">
    <name type="scientific">Crateriforma conspicua</name>
    <dbReference type="NCBI Taxonomy" id="2527996"/>
    <lineage>
        <taxon>Bacteria</taxon>
        <taxon>Pseudomonadati</taxon>
        <taxon>Planctomycetota</taxon>
        <taxon>Planctomycetia</taxon>
        <taxon>Planctomycetales</taxon>
        <taxon>Planctomycetaceae</taxon>
        <taxon>Crateriforma</taxon>
    </lineage>
</organism>
<evidence type="ECO:0000259" key="1">
    <source>
        <dbReference type="Pfam" id="PF04289"/>
    </source>
</evidence>
<protein>
    <recommendedName>
        <fullName evidence="5">DUF447 family protein</fullName>
    </recommendedName>
</protein>
<dbReference type="Pfam" id="PF20766">
    <property type="entry name" value="DUF447_C"/>
    <property type="match status" value="1"/>
</dbReference>
<dbReference type="Proteomes" id="UP000316476">
    <property type="component" value="Unassembled WGS sequence"/>
</dbReference>
<dbReference type="Pfam" id="PF04289">
    <property type="entry name" value="DUF447_N"/>
    <property type="match status" value="1"/>
</dbReference>
<dbReference type="InterPro" id="IPR007386">
    <property type="entry name" value="DUF447_N"/>
</dbReference>
<evidence type="ECO:0000313" key="3">
    <source>
        <dbReference type="EMBL" id="TWU65390.1"/>
    </source>
</evidence>
<dbReference type="SUPFAM" id="SSF50475">
    <property type="entry name" value="FMN-binding split barrel"/>
    <property type="match status" value="1"/>
</dbReference>
<dbReference type="Gene3D" id="1.20.58.290">
    <property type="entry name" value="Hypothetical membrane protein ta0354_69_121"/>
    <property type="match status" value="1"/>
</dbReference>
<gene>
    <name evidence="3" type="ORF">V7x_09370</name>
</gene>
<dbReference type="AlphaFoldDB" id="A0A5C6FV95"/>
<name>A0A5C6FV95_9PLAN</name>
<evidence type="ECO:0000313" key="4">
    <source>
        <dbReference type="Proteomes" id="UP000316476"/>
    </source>
</evidence>
<feature type="domain" description="DUF447" evidence="2">
    <location>
        <begin position="132"/>
        <end position="182"/>
    </location>
</feature>
<reference evidence="3 4" key="1">
    <citation type="submission" date="2019-02" db="EMBL/GenBank/DDBJ databases">
        <title>Deep-cultivation of Planctomycetes and their phenomic and genomic characterization uncovers novel biology.</title>
        <authorList>
            <person name="Wiegand S."/>
            <person name="Jogler M."/>
            <person name="Boedeker C."/>
            <person name="Pinto D."/>
            <person name="Vollmers J."/>
            <person name="Rivas-Marin E."/>
            <person name="Kohn T."/>
            <person name="Peeters S.H."/>
            <person name="Heuer A."/>
            <person name="Rast P."/>
            <person name="Oberbeckmann S."/>
            <person name="Bunk B."/>
            <person name="Jeske O."/>
            <person name="Meyerdierks A."/>
            <person name="Storesund J.E."/>
            <person name="Kallscheuer N."/>
            <person name="Luecker S."/>
            <person name="Lage O.M."/>
            <person name="Pohl T."/>
            <person name="Merkel B.J."/>
            <person name="Hornburger P."/>
            <person name="Mueller R.-W."/>
            <person name="Bruemmer F."/>
            <person name="Labrenz M."/>
            <person name="Spormann A.M."/>
            <person name="Op Den Camp H."/>
            <person name="Overmann J."/>
            <person name="Amann R."/>
            <person name="Jetten M.S.M."/>
            <person name="Mascher T."/>
            <person name="Medema M.H."/>
            <person name="Devos D.P."/>
            <person name="Kaster A.-K."/>
            <person name="Ovreas L."/>
            <person name="Rohde M."/>
            <person name="Galperin M.Y."/>
            <person name="Jogler C."/>
        </authorList>
    </citation>
    <scope>NUCLEOTIDE SEQUENCE [LARGE SCALE GENOMIC DNA]</scope>
    <source>
        <strain evidence="3 4">V7</strain>
    </source>
</reference>
<evidence type="ECO:0000259" key="2">
    <source>
        <dbReference type="Pfam" id="PF20766"/>
    </source>
</evidence>
<sequence>MILESLVTTIDQNGHINLAPLGPVVDGPQLKRFVLRPYVGSTTCANLLETGRATIHVCDDVGLFAKTAIGSVDADSLVVPVTAADGEGFWRLKRCHRWFAVAVTDISGGDPKYEMQTRMVASGTQDPFFGFNRAKHAVIEACILATRIHLLDAQDIRDQMKPFAIAVTKTGGKTEQQAFAAIADFIEKRLES</sequence>
<feature type="domain" description="DUF447" evidence="1">
    <location>
        <begin position="4"/>
        <end position="123"/>
    </location>
</feature>
<dbReference type="InterPro" id="IPR049288">
    <property type="entry name" value="DUF447_C"/>
</dbReference>
<dbReference type="InterPro" id="IPR012349">
    <property type="entry name" value="Split_barrel_FMN-bd"/>
</dbReference>
<proteinExistence type="predicted"/>
<comment type="caution">
    <text evidence="3">The sequence shown here is derived from an EMBL/GenBank/DDBJ whole genome shotgun (WGS) entry which is preliminary data.</text>
</comment>
<dbReference type="EMBL" id="SJPZ01000001">
    <property type="protein sequence ID" value="TWU65390.1"/>
    <property type="molecule type" value="Genomic_DNA"/>
</dbReference>
<accession>A0A5C6FV95</accession>
<dbReference type="OrthoDB" id="2112021at2"/>